<evidence type="ECO:0000313" key="3">
    <source>
        <dbReference type="Proteomes" id="UP000265631"/>
    </source>
</evidence>
<protein>
    <submittedName>
        <fullName evidence="2">Uncharacterized protein</fullName>
    </submittedName>
</protein>
<name>A0A395MII6_9HYPO</name>
<keyword evidence="1" id="KW-0732">Signal</keyword>
<gene>
    <name evidence="2" type="ORF">FIE12Z_8022</name>
</gene>
<dbReference type="STRING" id="2594813.A0A395MII6"/>
<dbReference type="OrthoDB" id="5100830at2759"/>
<reference evidence="2 3" key="1">
    <citation type="journal article" date="2018" name="PLoS Pathog.">
        <title>Evolution of structural diversity of trichothecenes, a family of toxins produced by plant pathogenic and entomopathogenic fungi.</title>
        <authorList>
            <person name="Proctor R.H."/>
            <person name="McCormick S.P."/>
            <person name="Kim H.S."/>
            <person name="Cardoza R.E."/>
            <person name="Stanley A.M."/>
            <person name="Lindo L."/>
            <person name="Kelly A."/>
            <person name="Brown D.W."/>
            <person name="Lee T."/>
            <person name="Vaughan M.M."/>
            <person name="Alexander N.J."/>
            <person name="Busman M."/>
            <person name="Gutierrez S."/>
        </authorList>
    </citation>
    <scope>NUCLEOTIDE SEQUENCE [LARGE SCALE GENOMIC DNA]</scope>
    <source>
        <strain evidence="2 3">NRRL 13405</strain>
    </source>
</reference>
<keyword evidence="3" id="KW-1185">Reference proteome</keyword>
<sequence length="297" mass="31704">MRAFGPCYIITLAANLAVASVCKPRSFTNSFIKSVIPTTSNVLSATTTAVVETNTMTTAVDMTLTSRFPTTSDDDTSAVATETEAYVSESLFTTSVETTRAPDPTTALQSATTGDSSITLDATTSIATTTSESASEPIPTSNIVASGGAVDGKILTSNPGMYYHMGFDMNEEVSMTPLKYQMESTTGYLREASGSYLCIVNGPRQTLYTVTNCPPNTIVEFGSVSLISCLRSIDNKLNCHAPLEDCPWGGSCTPIEDTVGLFYWMWAPWGKTLYMGLTGVSQPPEGMNPIELQLSEL</sequence>
<feature type="signal peptide" evidence="1">
    <location>
        <begin position="1"/>
        <end position="19"/>
    </location>
</feature>
<proteinExistence type="predicted"/>
<evidence type="ECO:0000256" key="1">
    <source>
        <dbReference type="SAM" id="SignalP"/>
    </source>
</evidence>
<evidence type="ECO:0000313" key="2">
    <source>
        <dbReference type="EMBL" id="RFN47748.1"/>
    </source>
</evidence>
<dbReference type="AlphaFoldDB" id="A0A395MII6"/>
<feature type="chain" id="PRO_5017450888" evidence="1">
    <location>
        <begin position="20"/>
        <end position="297"/>
    </location>
</feature>
<comment type="caution">
    <text evidence="2">The sequence shown here is derived from an EMBL/GenBank/DDBJ whole genome shotgun (WGS) entry which is preliminary data.</text>
</comment>
<organism evidence="2 3">
    <name type="scientific">Fusarium flagelliforme</name>
    <dbReference type="NCBI Taxonomy" id="2675880"/>
    <lineage>
        <taxon>Eukaryota</taxon>
        <taxon>Fungi</taxon>
        <taxon>Dikarya</taxon>
        <taxon>Ascomycota</taxon>
        <taxon>Pezizomycotina</taxon>
        <taxon>Sordariomycetes</taxon>
        <taxon>Hypocreomycetidae</taxon>
        <taxon>Hypocreales</taxon>
        <taxon>Nectriaceae</taxon>
        <taxon>Fusarium</taxon>
        <taxon>Fusarium incarnatum-equiseti species complex</taxon>
    </lineage>
</organism>
<accession>A0A395MII6</accession>
<dbReference type="Proteomes" id="UP000265631">
    <property type="component" value="Unassembled WGS sequence"/>
</dbReference>
<dbReference type="EMBL" id="PXXK01000236">
    <property type="protein sequence ID" value="RFN47748.1"/>
    <property type="molecule type" value="Genomic_DNA"/>
</dbReference>